<name>A0A249LEV0_9ACTN</name>
<dbReference type="CDD" id="cd03801">
    <property type="entry name" value="GT4_PimA-like"/>
    <property type="match status" value="1"/>
</dbReference>
<dbReference type="RefSeq" id="WP_095697948.1">
    <property type="nucleotide sequence ID" value="NZ_CP016782.1"/>
</dbReference>
<dbReference type="GO" id="GO:0016758">
    <property type="term" value="F:hexosyltransferase activity"/>
    <property type="evidence" value="ECO:0007669"/>
    <property type="project" value="TreeGrafter"/>
</dbReference>
<dbReference type="Proteomes" id="UP000217221">
    <property type="component" value="Chromosome"/>
</dbReference>
<dbReference type="Pfam" id="PF13692">
    <property type="entry name" value="Glyco_trans_1_4"/>
    <property type="match status" value="1"/>
</dbReference>
<dbReference type="PANTHER" id="PTHR45947">
    <property type="entry name" value="SULFOQUINOVOSYL TRANSFERASE SQD2"/>
    <property type="match status" value="1"/>
</dbReference>
<feature type="domain" description="Glycosyltransferase subfamily 4-like N-terminal" evidence="3">
    <location>
        <begin position="19"/>
        <end position="179"/>
    </location>
</feature>
<dbReference type="SUPFAM" id="SSF53756">
    <property type="entry name" value="UDP-Glycosyltransferase/glycogen phosphorylase"/>
    <property type="match status" value="1"/>
</dbReference>
<proteinExistence type="predicted"/>
<dbReference type="OrthoDB" id="5240531at2"/>
<keyword evidence="5" id="KW-1185">Reference proteome</keyword>
<dbReference type="Gene3D" id="3.40.50.2000">
    <property type="entry name" value="Glycogen Phosphorylase B"/>
    <property type="match status" value="2"/>
</dbReference>
<sequence length="395" mass="42986">MLTRSLKIGIVCPYGWDTPGGVQNHVRDLAEYLIAAGHDISVLAPVIDESKIPSYVTSAGKPIAIPYNGAVARVLFGPIAFARVRQWIAQGNFDILHLHEPAIPSISLLACWAAEGPMVGTFHAAAKRQKAIFAIGPILEPVIEKLSARIAVSEAARATLTEHLETDAVVIPNGIYADRYRDGVAQGQWQRNTLGFIGRFEEPRKGLSVLVDALPIISRFAPDVRVFVAGPGDTKDVIESIDPQLRSRFTFLGKISEQDKANFLASISLYIAPNTGGESFGIILAEALAGGATVVASDIPAFDSLLNHGEFGELFESESSTDLAKRVIDLLRDDERRIALGKAGKKHAQQFDWKVVADQIFSIYEMSLVSGEKVRLTSENRAWSRFIGRDQRGDA</sequence>
<evidence type="ECO:0000256" key="1">
    <source>
        <dbReference type="ARBA" id="ARBA00022676"/>
    </source>
</evidence>
<reference evidence="4 5" key="1">
    <citation type="submission" date="2016-07" db="EMBL/GenBank/DDBJ databases">
        <title>High microdiversification within the ubiquitous acI lineage of Actinobacteria.</title>
        <authorList>
            <person name="Neuenschwander S.M."/>
            <person name="Salcher M."/>
            <person name="Ghai R."/>
            <person name="Pernthaler J."/>
        </authorList>
    </citation>
    <scope>NUCLEOTIDE SEQUENCE [LARGE SCALE GENOMIC DNA]</scope>
    <source>
        <strain evidence="4">MMS-VB-114</strain>
    </source>
</reference>
<organism evidence="4 5">
    <name type="scientific">Candidatus Planktophila limnetica</name>
    <dbReference type="NCBI Taxonomy" id="573600"/>
    <lineage>
        <taxon>Bacteria</taxon>
        <taxon>Bacillati</taxon>
        <taxon>Actinomycetota</taxon>
        <taxon>Actinomycetes</taxon>
        <taxon>Candidatus Nanopelagicales</taxon>
        <taxon>Candidatus Nanopelagicaceae</taxon>
        <taxon>Candidatus Planktophila</taxon>
    </lineage>
</organism>
<evidence type="ECO:0000259" key="3">
    <source>
        <dbReference type="Pfam" id="PF13439"/>
    </source>
</evidence>
<dbReference type="InterPro" id="IPR028098">
    <property type="entry name" value="Glyco_trans_4-like_N"/>
</dbReference>
<keyword evidence="2 4" id="KW-0808">Transferase</keyword>
<evidence type="ECO:0000313" key="5">
    <source>
        <dbReference type="Proteomes" id="UP000217221"/>
    </source>
</evidence>
<protein>
    <submittedName>
        <fullName evidence="4">Phosphatidylinositol alpha-mannosyltransferase</fullName>
    </submittedName>
</protein>
<gene>
    <name evidence="4" type="ORF">PHILAsVB114_03140</name>
</gene>
<dbReference type="InterPro" id="IPR050194">
    <property type="entry name" value="Glycosyltransferase_grp1"/>
</dbReference>
<dbReference type="KEGG" id="plim:PHILAsVB114_03140"/>
<dbReference type="GO" id="GO:1901137">
    <property type="term" value="P:carbohydrate derivative biosynthetic process"/>
    <property type="evidence" value="ECO:0007669"/>
    <property type="project" value="UniProtKB-ARBA"/>
</dbReference>
<dbReference type="PANTHER" id="PTHR45947:SF3">
    <property type="entry name" value="SULFOQUINOVOSYL TRANSFERASE SQD2"/>
    <property type="match status" value="1"/>
</dbReference>
<evidence type="ECO:0000313" key="4">
    <source>
        <dbReference type="EMBL" id="ASY27651.1"/>
    </source>
</evidence>
<dbReference type="EMBL" id="CP016782">
    <property type="protein sequence ID" value="ASY27651.1"/>
    <property type="molecule type" value="Genomic_DNA"/>
</dbReference>
<evidence type="ECO:0000256" key="2">
    <source>
        <dbReference type="ARBA" id="ARBA00022679"/>
    </source>
</evidence>
<dbReference type="Pfam" id="PF13439">
    <property type="entry name" value="Glyco_transf_4"/>
    <property type="match status" value="1"/>
</dbReference>
<accession>A0A249LEV0</accession>
<dbReference type="AlphaFoldDB" id="A0A249LEV0"/>
<keyword evidence="1 4" id="KW-0328">Glycosyltransferase</keyword>